<dbReference type="EMBL" id="LR593886">
    <property type="protein sequence ID" value="VTS01592.1"/>
    <property type="molecule type" value="Genomic_DNA"/>
</dbReference>
<dbReference type="Pfam" id="PF13481">
    <property type="entry name" value="AAA_25"/>
    <property type="match status" value="1"/>
</dbReference>
<dbReference type="InterPro" id="IPR034154">
    <property type="entry name" value="TOPRIM_DnaG/twinkle"/>
</dbReference>
<dbReference type="Gene3D" id="3.40.50.300">
    <property type="entry name" value="P-loop containing nucleotide triphosphate hydrolases"/>
    <property type="match status" value="1"/>
</dbReference>
<evidence type="ECO:0000313" key="3">
    <source>
        <dbReference type="Proteomes" id="UP000464178"/>
    </source>
</evidence>
<dbReference type="SUPFAM" id="SSF52540">
    <property type="entry name" value="P-loop containing nucleoside triphosphate hydrolases"/>
    <property type="match status" value="1"/>
</dbReference>
<sequence length="581" mass="64889">MPLPSKPILADRATNGESGKAKDGAHNYAPVFEQFGFVFGLPNSTGEAVADACPWCSKNKFYLNVRSGQYHCKHCSEKGNATTFLTWVHARYLEATTDDHYRTLKQKRGIALQPLKRHGLAYDPDNDRWLIPFKSAAGSVVNIQRYYPNRGEKPDKFNLPGLPTVLYGLDRLSDDKERIVFLCEGPFDAIALDAHIGTKRAKYDIVATPGTLQEKWVEHFRGRKVRALYDNDKGGDQHRERVRKLLGESGIAAELRILKWPAELRIGARSVPVPPGCDINDLVRDPAFEGISIVALSADHGVRVQAEPKLMIHHGRRPAMEERPIDWIWPDHVRCGTYVSFSGRQGTFKSTIAQQLAALYTTGRNMPMCDRVGLPPGHVLYVFAEDNREEVENGFEWAGGDFNKWHTMPAVKRDGDPLNILEHLGEIEATVREYGIRLVIVDGQNSVVGAPNISTDMQARVNVTNKLHQFAQRLNLCLIGIRNEDAEGRALGPQSFGDIGRCVMRTVQTDAGPPPYCVLRFVKVSDAPREKYPDVPYSVADRGGSRREILWGKVKPKERHVTPEQANEIYVGLKGGAGSRK</sequence>
<dbReference type="Gene3D" id="3.40.1360.10">
    <property type="match status" value="1"/>
</dbReference>
<evidence type="ECO:0000313" key="2">
    <source>
        <dbReference type="EMBL" id="VTS01592.1"/>
    </source>
</evidence>
<dbReference type="Proteomes" id="UP000464178">
    <property type="component" value="Chromosome"/>
</dbReference>
<dbReference type="RefSeq" id="WP_162672497.1">
    <property type="nucleotide sequence ID" value="NZ_LR593886.1"/>
</dbReference>
<dbReference type="Pfam" id="PF13155">
    <property type="entry name" value="Toprim_2"/>
    <property type="match status" value="1"/>
</dbReference>
<proteinExistence type="predicted"/>
<dbReference type="InterPro" id="IPR027417">
    <property type="entry name" value="P-loop_NTPase"/>
</dbReference>
<dbReference type="SUPFAM" id="SSF57783">
    <property type="entry name" value="Zinc beta-ribbon"/>
    <property type="match status" value="1"/>
</dbReference>
<gene>
    <name evidence="2" type="ORF">SOIL9_77980</name>
</gene>
<evidence type="ECO:0008006" key="4">
    <source>
        <dbReference type="Google" id="ProtNLM"/>
    </source>
</evidence>
<dbReference type="AlphaFoldDB" id="A0A6P2DGY6"/>
<dbReference type="SUPFAM" id="SSF56731">
    <property type="entry name" value="DNA primase core"/>
    <property type="match status" value="1"/>
</dbReference>
<accession>A0A6P2DGY6</accession>
<dbReference type="CDD" id="cd01029">
    <property type="entry name" value="TOPRIM_primases"/>
    <property type="match status" value="1"/>
</dbReference>
<reference evidence="2 3" key="1">
    <citation type="submission" date="2019-05" db="EMBL/GenBank/DDBJ databases">
        <authorList>
            <consortium name="Science for Life Laboratories"/>
        </authorList>
    </citation>
    <scope>NUCLEOTIDE SEQUENCE [LARGE SCALE GENOMIC DNA]</scope>
    <source>
        <strain evidence="2">Soil9</strain>
    </source>
</reference>
<keyword evidence="3" id="KW-1185">Reference proteome</keyword>
<name>A0A6P2DGY6_9BACT</name>
<protein>
    <recommendedName>
        <fullName evidence="4">Toprim domain-containing protein</fullName>
    </recommendedName>
</protein>
<evidence type="ECO:0000256" key="1">
    <source>
        <dbReference type="SAM" id="MobiDB-lite"/>
    </source>
</evidence>
<feature type="region of interest" description="Disordered" evidence="1">
    <location>
        <begin position="1"/>
        <end position="22"/>
    </location>
</feature>
<organism evidence="2 3">
    <name type="scientific">Gemmata massiliana</name>
    <dbReference type="NCBI Taxonomy" id="1210884"/>
    <lineage>
        <taxon>Bacteria</taxon>
        <taxon>Pseudomonadati</taxon>
        <taxon>Planctomycetota</taxon>
        <taxon>Planctomycetia</taxon>
        <taxon>Gemmatales</taxon>
        <taxon>Gemmataceae</taxon>
        <taxon>Gemmata</taxon>
    </lineage>
</organism>
<dbReference type="KEGG" id="gms:SOIL9_77980"/>